<dbReference type="Proteomes" id="UP000266841">
    <property type="component" value="Unassembled WGS sequence"/>
</dbReference>
<gene>
    <name evidence="1" type="ORF">THAOC_14441</name>
</gene>
<dbReference type="EMBL" id="AGNL01016865">
    <property type="protein sequence ID" value="EJK64790.1"/>
    <property type="molecule type" value="Genomic_DNA"/>
</dbReference>
<reference evidence="1 2" key="1">
    <citation type="journal article" date="2012" name="Genome Biol.">
        <title>Genome and low-iron response of an oceanic diatom adapted to chronic iron limitation.</title>
        <authorList>
            <person name="Lommer M."/>
            <person name="Specht M."/>
            <person name="Roy A.S."/>
            <person name="Kraemer L."/>
            <person name="Andreson R."/>
            <person name="Gutowska M.A."/>
            <person name="Wolf J."/>
            <person name="Bergner S.V."/>
            <person name="Schilhabel M.B."/>
            <person name="Klostermeier U.C."/>
            <person name="Beiko R.G."/>
            <person name="Rosenstiel P."/>
            <person name="Hippler M."/>
            <person name="Laroche J."/>
        </authorList>
    </citation>
    <scope>NUCLEOTIDE SEQUENCE [LARGE SCALE GENOMIC DNA]</scope>
    <source>
        <strain evidence="1 2">CCMP1005</strain>
    </source>
</reference>
<keyword evidence="2" id="KW-1185">Reference proteome</keyword>
<sequence length="33" mass="3805">MPRPDVDLLDEQIERLRGGGTLTEREVHILCDK</sequence>
<dbReference type="AlphaFoldDB" id="K0SHI4"/>
<name>K0SHI4_THAOC</name>
<protein>
    <submittedName>
        <fullName evidence="1">Uncharacterized protein</fullName>
    </submittedName>
</protein>
<proteinExistence type="predicted"/>
<comment type="caution">
    <text evidence="1">The sequence shown here is derived from an EMBL/GenBank/DDBJ whole genome shotgun (WGS) entry which is preliminary data.</text>
</comment>
<feature type="non-terminal residue" evidence="1">
    <location>
        <position position="33"/>
    </location>
</feature>
<accession>K0SHI4</accession>
<evidence type="ECO:0000313" key="2">
    <source>
        <dbReference type="Proteomes" id="UP000266841"/>
    </source>
</evidence>
<evidence type="ECO:0000313" key="1">
    <source>
        <dbReference type="EMBL" id="EJK64790.1"/>
    </source>
</evidence>
<organism evidence="1 2">
    <name type="scientific">Thalassiosira oceanica</name>
    <name type="common">Marine diatom</name>
    <dbReference type="NCBI Taxonomy" id="159749"/>
    <lineage>
        <taxon>Eukaryota</taxon>
        <taxon>Sar</taxon>
        <taxon>Stramenopiles</taxon>
        <taxon>Ochrophyta</taxon>
        <taxon>Bacillariophyta</taxon>
        <taxon>Coscinodiscophyceae</taxon>
        <taxon>Thalassiosirophycidae</taxon>
        <taxon>Thalassiosirales</taxon>
        <taxon>Thalassiosiraceae</taxon>
        <taxon>Thalassiosira</taxon>
    </lineage>
</organism>